<sequence>MPQRNFAVVPFVQRGSRMVAEDVHYLDTYEQARVVANFVAKKRPGVIILSVSASRWDEEPEIVVLEQIGAGLASATATVH</sequence>
<dbReference type="AlphaFoldDB" id="A0A4D7BFC0"/>
<organism evidence="1 2">
    <name type="scientific">Phreatobacter stygius</name>
    <dbReference type="NCBI Taxonomy" id="1940610"/>
    <lineage>
        <taxon>Bacteria</taxon>
        <taxon>Pseudomonadati</taxon>
        <taxon>Pseudomonadota</taxon>
        <taxon>Alphaproteobacteria</taxon>
        <taxon>Hyphomicrobiales</taxon>
        <taxon>Phreatobacteraceae</taxon>
        <taxon>Phreatobacter</taxon>
    </lineage>
</organism>
<dbReference type="Proteomes" id="UP000298781">
    <property type="component" value="Chromosome"/>
</dbReference>
<dbReference type="RefSeq" id="WP_136962073.1">
    <property type="nucleotide sequence ID" value="NZ_CP039690.1"/>
</dbReference>
<evidence type="ECO:0000313" key="2">
    <source>
        <dbReference type="Proteomes" id="UP000298781"/>
    </source>
</evidence>
<keyword evidence="2" id="KW-1185">Reference proteome</keyword>
<reference evidence="1 2" key="1">
    <citation type="submission" date="2019-04" db="EMBL/GenBank/DDBJ databases">
        <title>Phreatobacter aquaticus sp. nov.</title>
        <authorList>
            <person name="Choi A."/>
        </authorList>
    </citation>
    <scope>NUCLEOTIDE SEQUENCE [LARGE SCALE GENOMIC DNA]</scope>
    <source>
        <strain evidence="1 2">KCTC 52518</strain>
    </source>
</reference>
<dbReference type="EMBL" id="CP039690">
    <property type="protein sequence ID" value="QCI66632.1"/>
    <property type="molecule type" value="Genomic_DNA"/>
</dbReference>
<dbReference type="KEGG" id="pstg:E8M01_21795"/>
<gene>
    <name evidence="1" type="ORF">E8M01_21795</name>
</gene>
<name>A0A4D7BFC0_9HYPH</name>
<dbReference type="OrthoDB" id="8480394at2"/>
<accession>A0A4D7BFC0</accession>
<protein>
    <submittedName>
        <fullName evidence="1">Uncharacterized protein</fullName>
    </submittedName>
</protein>
<proteinExistence type="predicted"/>
<evidence type="ECO:0000313" key="1">
    <source>
        <dbReference type="EMBL" id="QCI66632.1"/>
    </source>
</evidence>